<evidence type="ECO:0000256" key="1">
    <source>
        <dbReference type="SAM" id="MobiDB-lite"/>
    </source>
</evidence>
<sequence>MDEPISQPRDAEVSNNETPREPGPFLKLIAIILLSVSILWLRSISTRSLNSDLDADMETNIAGPVKFSFSIDSPPLEASQTGPFTMEITLEDGRKTNETNEAEESGANCLFLLTENPVQAREAGIVVKKFSEKLKTDNQEYSASSMNKPPENTSRVFYLQGSRLMPIAVDSNISNSMTPEAVADSDELKPLKILRKIEEIADPISKEGTAVYIGLVLQTLPFSESLALTNEISEWCGRKGSELILFINESIDPIPFMKSELQGNFKLVIMKTGASIEKNLSILENLWKGSAANATNMELTFSDLAEPLNVSGVPKVSFGKKILLKTGAIPTGASRKIFITGNCFSSIPGRFPIISIKAAVLSRKKIFRTSTNLLKNFTVPIKTDEKNKKRELTESKNSKPVKVMKLSAAQTVIRTQLVLEATGATRETLCNNLIRDLNGVTAEVDSDSVSSAENISGEARSGLMKLHDILAEKNITGLNFRKFQVSP</sequence>
<protein>
    <submittedName>
        <fullName evidence="2">Uncharacterized protein</fullName>
    </submittedName>
</protein>
<feature type="region of interest" description="Disordered" evidence="1">
    <location>
        <begin position="1"/>
        <end position="20"/>
    </location>
</feature>
<gene>
    <name evidence="2" type="ORF">CVV64_05130</name>
</gene>
<dbReference type="AlphaFoldDB" id="A0A2N1PS45"/>
<reference evidence="2 3" key="1">
    <citation type="journal article" date="2017" name="ISME J.">
        <title>Potential for microbial H2 and metal transformations associated with novel bacteria and archaea in deep terrestrial subsurface sediments.</title>
        <authorList>
            <person name="Hernsdorf A.W."/>
            <person name="Amano Y."/>
            <person name="Miyakawa K."/>
            <person name="Ise K."/>
            <person name="Suzuki Y."/>
            <person name="Anantharaman K."/>
            <person name="Probst A."/>
            <person name="Burstein D."/>
            <person name="Thomas B.C."/>
            <person name="Banfield J.F."/>
        </authorList>
    </citation>
    <scope>NUCLEOTIDE SEQUENCE [LARGE SCALE GENOMIC DNA]</scope>
    <source>
        <strain evidence="2">HGW-Wallbacteria-1</strain>
    </source>
</reference>
<evidence type="ECO:0000313" key="2">
    <source>
        <dbReference type="EMBL" id="PKK91153.1"/>
    </source>
</evidence>
<proteinExistence type="predicted"/>
<dbReference type="Proteomes" id="UP000233256">
    <property type="component" value="Unassembled WGS sequence"/>
</dbReference>
<accession>A0A2N1PS45</accession>
<name>A0A2N1PS45_9BACT</name>
<comment type="caution">
    <text evidence="2">The sequence shown here is derived from an EMBL/GenBank/DDBJ whole genome shotgun (WGS) entry which is preliminary data.</text>
</comment>
<evidence type="ECO:0000313" key="3">
    <source>
        <dbReference type="Proteomes" id="UP000233256"/>
    </source>
</evidence>
<organism evidence="2 3">
    <name type="scientific">Candidatus Wallbacteria bacterium HGW-Wallbacteria-1</name>
    <dbReference type="NCBI Taxonomy" id="2013854"/>
    <lineage>
        <taxon>Bacteria</taxon>
        <taxon>Candidatus Walliibacteriota</taxon>
    </lineage>
</organism>
<dbReference type="EMBL" id="PGXC01000003">
    <property type="protein sequence ID" value="PKK91153.1"/>
    <property type="molecule type" value="Genomic_DNA"/>
</dbReference>